<comment type="caution">
    <text evidence="1">The sequence shown here is derived from an EMBL/GenBank/DDBJ whole genome shotgun (WGS) entry which is preliminary data.</text>
</comment>
<name>A0A645CIL9_9ZZZZ</name>
<proteinExistence type="predicted"/>
<sequence length="391" mass="45391">MTLLFCTVFFGCTQVGQTAAQAPTGTYTLPKHETNKLKREINAIMQRKLSALKQQDYDLYLSTVTQNDVYYWNEQARWYSEMVKPVISDLSFEVTNITPLDETSLEAEIHQRHTGNGEQFDFRYPLLFQLEGDSWKDCGYHFELLEKPDYTLKYMPGETRVDDFAAMIDTAYQNLEPVFAEKADDHFEIKLFWDQEMLRQRTIPSVSWLFTGWGEPNESLKLYTGQPDIRSYQGTIQHELVHHITIKICQNNLSDWLLEGTAVYYGNAYYDYSLSNALAHMKLRNMAQSIDQLNQTNMINPSTQQEVWDWYNTGFGYVTYLIETYGHDQFMELFYEAGKKPFNDSVTNENFKQDNIATTSAALETVFGITPEQISENYLVWLETADFVTAG</sequence>
<protein>
    <recommendedName>
        <fullName evidence="2">Peptidase MA-like domain-containing protein</fullName>
    </recommendedName>
</protein>
<evidence type="ECO:0000313" key="1">
    <source>
        <dbReference type="EMBL" id="MPM76796.1"/>
    </source>
</evidence>
<dbReference type="EMBL" id="VSSQ01027506">
    <property type="protein sequence ID" value="MPM76796.1"/>
    <property type="molecule type" value="Genomic_DNA"/>
</dbReference>
<dbReference type="InterPro" id="IPR032710">
    <property type="entry name" value="NTF2-like_dom_sf"/>
</dbReference>
<dbReference type="AlphaFoldDB" id="A0A645CIL9"/>
<dbReference type="SUPFAM" id="SSF54427">
    <property type="entry name" value="NTF2-like"/>
    <property type="match status" value="1"/>
</dbReference>
<accession>A0A645CIL9</accession>
<reference evidence="1" key="1">
    <citation type="submission" date="2019-08" db="EMBL/GenBank/DDBJ databases">
        <authorList>
            <person name="Kucharzyk K."/>
            <person name="Murdoch R.W."/>
            <person name="Higgins S."/>
            <person name="Loffler F."/>
        </authorList>
    </citation>
    <scope>NUCLEOTIDE SEQUENCE</scope>
</reference>
<gene>
    <name evidence="1" type="ORF">SDC9_123795</name>
</gene>
<evidence type="ECO:0008006" key="2">
    <source>
        <dbReference type="Google" id="ProtNLM"/>
    </source>
</evidence>
<organism evidence="1">
    <name type="scientific">bioreactor metagenome</name>
    <dbReference type="NCBI Taxonomy" id="1076179"/>
    <lineage>
        <taxon>unclassified sequences</taxon>
        <taxon>metagenomes</taxon>
        <taxon>ecological metagenomes</taxon>
    </lineage>
</organism>